<evidence type="ECO:0000313" key="3">
    <source>
        <dbReference type="Proteomes" id="UP000265160"/>
    </source>
</evidence>
<proteinExistence type="predicted"/>
<protein>
    <recommendedName>
        <fullName evidence="1">Reverse transcriptase domain-containing protein</fullName>
    </recommendedName>
</protein>
<dbReference type="PROSITE" id="PS50878">
    <property type="entry name" value="RT_POL"/>
    <property type="match status" value="1"/>
</dbReference>
<dbReference type="AlphaFoldDB" id="A0A3P9CAJ0"/>
<keyword evidence="3" id="KW-1185">Reference proteome</keyword>
<sequence>MFADDVLVCLEEPERSFSELMSTLSDLGKLSGYKVNISKTQVMTLNYTASVALRRDNEKIKYLGIYLTADLSGLFQANYEPISFSLQRNIWNLTIHVLKLFSPKGFVLVMVNLILFTESSLNESLTKMNRVFLSHLSL</sequence>
<dbReference type="Pfam" id="PF00078">
    <property type="entry name" value="RVT_1"/>
    <property type="match status" value="1"/>
</dbReference>
<evidence type="ECO:0000313" key="2">
    <source>
        <dbReference type="Ensembl" id="ENSMZEP00005018926.1"/>
    </source>
</evidence>
<dbReference type="PANTHER" id="PTHR31635:SF196">
    <property type="entry name" value="REVERSE TRANSCRIPTASE DOMAIN-CONTAINING PROTEIN-RELATED"/>
    <property type="match status" value="1"/>
</dbReference>
<organism evidence="2 3">
    <name type="scientific">Maylandia zebra</name>
    <name type="common">zebra mbuna</name>
    <dbReference type="NCBI Taxonomy" id="106582"/>
    <lineage>
        <taxon>Eukaryota</taxon>
        <taxon>Metazoa</taxon>
        <taxon>Chordata</taxon>
        <taxon>Craniata</taxon>
        <taxon>Vertebrata</taxon>
        <taxon>Euteleostomi</taxon>
        <taxon>Actinopterygii</taxon>
        <taxon>Neopterygii</taxon>
        <taxon>Teleostei</taxon>
        <taxon>Neoteleostei</taxon>
        <taxon>Acanthomorphata</taxon>
        <taxon>Ovalentaria</taxon>
        <taxon>Cichlomorphae</taxon>
        <taxon>Cichliformes</taxon>
        <taxon>Cichlidae</taxon>
        <taxon>African cichlids</taxon>
        <taxon>Pseudocrenilabrinae</taxon>
        <taxon>Haplochromini</taxon>
        <taxon>Maylandia</taxon>
        <taxon>Maylandia zebra complex</taxon>
    </lineage>
</organism>
<dbReference type="PANTHER" id="PTHR31635">
    <property type="entry name" value="REVERSE TRANSCRIPTASE DOMAIN-CONTAINING PROTEIN-RELATED"/>
    <property type="match status" value="1"/>
</dbReference>
<dbReference type="STRING" id="106582.ENSMZEP00005018926"/>
<dbReference type="Proteomes" id="UP000265160">
    <property type="component" value="Unplaced"/>
</dbReference>
<evidence type="ECO:0000259" key="1">
    <source>
        <dbReference type="PROSITE" id="PS50878"/>
    </source>
</evidence>
<feature type="domain" description="Reverse transcriptase" evidence="1">
    <location>
        <begin position="1"/>
        <end position="67"/>
    </location>
</feature>
<dbReference type="Ensembl" id="ENSMZET00005019533.1">
    <property type="protein sequence ID" value="ENSMZEP00005018926.1"/>
    <property type="gene ID" value="ENSMZEG00005014199.1"/>
</dbReference>
<dbReference type="GeneTree" id="ENSGT00940000177568"/>
<name>A0A3P9CAJ0_9CICH</name>
<dbReference type="InterPro" id="IPR000477">
    <property type="entry name" value="RT_dom"/>
</dbReference>
<reference evidence="2" key="2">
    <citation type="submission" date="2025-09" db="UniProtKB">
        <authorList>
            <consortium name="Ensembl"/>
        </authorList>
    </citation>
    <scope>IDENTIFICATION</scope>
</reference>
<reference evidence="2" key="1">
    <citation type="submission" date="2025-08" db="UniProtKB">
        <authorList>
            <consortium name="Ensembl"/>
        </authorList>
    </citation>
    <scope>IDENTIFICATION</scope>
</reference>
<accession>A0A3P9CAJ0</accession>